<keyword evidence="1" id="KW-0175">Coiled coil</keyword>
<accession>A0A345BP36</accession>
<feature type="coiled-coil region" evidence="1">
    <location>
        <begin position="74"/>
        <end position="101"/>
    </location>
</feature>
<organism evidence="2 3">
    <name type="scientific">crAssphage sp. isolate ctcc615</name>
    <dbReference type="NCBI Taxonomy" id="2989853"/>
    <lineage>
        <taxon>Viruses</taxon>
        <taxon>Duplodnaviria</taxon>
        <taxon>Heunggongvirae</taxon>
        <taxon>Uroviricota</taxon>
        <taxon>Caudoviricetes</taxon>
        <taxon>Crassvirales</taxon>
        <taxon>Intestiviridae</taxon>
        <taxon>Obtuvirinae</taxon>
        <taxon>Wotdevirus</taxon>
        <taxon>Wotdevirus murinus</taxon>
    </lineage>
</organism>
<dbReference type="SUPFAM" id="SSF57997">
    <property type="entry name" value="Tropomyosin"/>
    <property type="match status" value="1"/>
</dbReference>
<name>A0A345BP36_9CAUD</name>
<proteinExistence type="predicted"/>
<evidence type="ECO:0000313" key="2">
    <source>
        <dbReference type="EMBL" id="AXF52207.1"/>
    </source>
</evidence>
<dbReference type="Proteomes" id="UP000257457">
    <property type="component" value="Segment"/>
</dbReference>
<reference evidence="2 3" key="1">
    <citation type="submission" date="2018-06" db="EMBL/GenBank/DDBJ databases">
        <title>Uncovering a Universe of Circular DNA Viruses in Animal Metagenomes.</title>
        <authorList>
            <person name="Tisza M."/>
            <person name="Buck C."/>
            <person name="Pastrana D."/>
            <person name="Welch N."/>
            <person name="Peretti A."/>
        </authorList>
    </citation>
    <scope>NUCLEOTIDE SEQUENCE [LARGE SCALE GENOMIC DNA]</scope>
    <source>
        <strain evidence="2">Ctcc615</strain>
    </source>
</reference>
<dbReference type="GeneID" id="65114781"/>
<protein>
    <submittedName>
        <fullName evidence="2">Chromosome segregation protein</fullName>
    </submittedName>
</protein>
<evidence type="ECO:0000256" key="1">
    <source>
        <dbReference type="SAM" id="Coils"/>
    </source>
</evidence>
<evidence type="ECO:0000313" key="3">
    <source>
        <dbReference type="Proteomes" id="UP000257457"/>
    </source>
</evidence>
<sequence>MAKKINIPGRLHACTTEQIIAGANEIYDDVLEKKQEEINSELKLAINTNNSKVERCEEKVNTIETKVNETVVNVEDFNRNLNKVKSDIESNKNNIETLQTAQNEQESYINSIKSKVDSQEASINNIKSSISYIHERLDFVEGITAIDPKDEFDSTFKHFWFYIDNSGNRNTSEYKQWISELYFNNKGVETTCASFGNVYPSEFINSKLKVYARKYKSNGGYYEHKQVSSVDYNYFADGTLVNAELNDLDIILRCEIDIYFKYNPNRKFQGYSNFTDCIEVAFELPEGEREIDWFKWSKNTTIAVYEGTANSNSTDKVTYLGSKSRCRPVHGISYKNIISSGSTIINKIFNYDCYRFIILMWMLNYRSFDSEKYCGRGSYIWSIPGGDNAINPRLTGLKDGIGLNDTNGSTCTNCTPFTSDARGGNAVSDRDMMEKYPNEVIQGFGPHVVSTKFMGLENIYGHLWEFIHDLKVMITRRTISDTKVRMLFVSDYVSDFTNSSARIKIIKLDGTVKTVYIKNALDEIDTKVCYAIADIFNNINTLVEIKDNDTPIEEWQHDLMASKLQLTNLALLPIDFTEAINDQYNTNYFDFFNVYIAEQNLIDKNELEEQVVIRGGSGNDARAGLFAIGCIGKTKEQNNITARLIIENYYFEPVDNFS</sequence>
<dbReference type="RefSeq" id="YP_010097119.1">
    <property type="nucleotide sequence ID" value="NC_055756.1"/>
</dbReference>
<dbReference type="EMBL" id="MH552500">
    <property type="protein sequence ID" value="AXF52207.1"/>
    <property type="molecule type" value="Genomic_DNA"/>
</dbReference>
<keyword evidence="3" id="KW-1185">Reference proteome</keyword>
<dbReference type="Gene3D" id="1.20.5.340">
    <property type="match status" value="1"/>
</dbReference>